<accession>A0A169ND16</accession>
<protein>
    <recommendedName>
        <fullName evidence="3">Tail terminator</fullName>
    </recommendedName>
</protein>
<keyword evidence="2" id="KW-1185">Reference proteome</keyword>
<dbReference type="KEGG" id="slau:SLA_2195"/>
<gene>
    <name evidence="1" type="ORF">SLA_2195</name>
</gene>
<dbReference type="Proteomes" id="UP000217676">
    <property type="component" value="Chromosome"/>
</dbReference>
<evidence type="ECO:0008006" key="3">
    <source>
        <dbReference type="Google" id="ProtNLM"/>
    </source>
</evidence>
<evidence type="ECO:0000313" key="1">
    <source>
        <dbReference type="EMBL" id="BAU83128.1"/>
    </source>
</evidence>
<evidence type="ECO:0000313" key="2">
    <source>
        <dbReference type="Proteomes" id="UP000217676"/>
    </source>
</evidence>
<sequence>MSTRPVVVMPDAVAVVTGYLRAALAAAGEPVPVVSRVPSPRPARFVRAERVGGMRQTVVSDRPRLDIHAWAETEAASADLAELVRALVHAMPGVRDGVTVYTVREVGGPMWLPDSESGQPRYAFAVEIHMRGSSLGTLDPSDF</sequence>
<organism evidence="1 2">
    <name type="scientific">Streptomyces laurentii</name>
    <dbReference type="NCBI Taxonomy" id="39478"/>
    <lineage>
        <taxon>Bacteria</taxon>
        <taxon>Bacillati</taxon>
        <taxon>Actinomycetota</taxon>
        <taxon>Actinomycetes</taxon>
        <taxon>Kitasatosporales</taxon>
        <taxon>Streptomycetaceae</taxon>
        <taxon>Streptomyces</taxon>
    </lineage>
</organism>
<name>A0A169ND16_STRLU</name>
<proteinExistence type="predicted"/>
<dbReference type="EMBL" id="AP017424">
    <property type="protein sequence ID" value="BAU83128.1"/>
    <property type="molecule type" value="Genomic_DNA"/>
</dbReference>
<reference evidence="1 2" key="1">
    <citation type="journal article" date="2016" name="Genome Announc.">
        <title>Complete Genome Sequence of Thiostrepton-Producing Streptomyces laurentii ATCC 31255.</title>
        <authorList>
            <person name="Doi K."/>
            <person name="Fujino Y."/>
            <person name="Nagayoshi Y."/>
            <person name="Ohshima T."/>
            <person name="Ogata S."/>
        </authorList>
    </citation>
    <scope>NUCLEOTIDE SEQUENCE [LARGE SCALE GENOMIC DNA]</scope>
    <source>
        <strain evidence="1 2">ATCC 31255</strain>
    </source>
</reference>
<dbReference type="AlphaFoldDB" id="A0A169ND16"/>